<evidence type="ECO:0000256" key="1">
    <source>
        <dbReference type="ARBA" id="ARBA00022603"/>
    </source>
</evidence>
<evidence type="ECO:0000256" key="3">
    <source>
        <dbReference type="ARBA" id="ARBA00022691"/>
    </source>
</evidence>
<keyword evidence="1 4" id="KW-0489">Methyltransferase</keyword>
<keyword evidence="6" id="KW-1185">Reference proteome</keyword>
<dbReference type="UniPathway" id="UPA00079">
    <property type="reaction ID" value="UER00169"/>
</dbReference>
<protein>
    <recommendedName>
        <fullName evidence="4">Demethylmenaquinone methyltransferase</fullName>
        <ecNumber evidence="4">2.1.1.163</ecNumber>
    </recommendedName>
</protein>
<keyword evidence="4" id="KW-0474">Menaquinone biosynthesis</keyword>
<accession>A0A7W9STN2</accession>
<dbReference type="Gene3D" id="3.40.50.150">
    <property type="entry name" value="Vaccinia Virus protein VP39"/>
    <property type="match status" value="1"/>
</dbReference>
<dbReference type="Pfam" id="PF01209">
    <property type="entry name" value="Ubie_methyltran"/>
    <property type="match status" value="1"/>
</dbReference>
<dbReference type="NCBIfam" id="TIGR01934">
    <property type="entry name" value="MenG_MenH_UbiE"/>
    <property type="match status" value="1"/>
</dbReference>
<reference evidence="5 6" key="1">
    <citation type="submission" date="2020-08" db="EMBL/GenBank/DDBJ databases">
        <title>Genomic Encyclopedia of Type Strains, Phase IV (KMG-IV): sequencing the most valuable type-strain genomes for metagenomic binning, comparative biology and taxonomic classification.</title>
        <authorList>
            <person name="Goeker M."/>
        </authorList>
    </citation>
    <scope>NUCLEOTIDE SEQUENCE [LARGE SCALE GENOMIC DNA]</scope>
    <source>
        <strain evidence="5 6">DSM 23562</strain>
    </source>
</reference>
<dbReference type="InterPro" id="IPR023576">
    <property type="entry name" value="UbiE/COQ5_MeTrFase_CS"/>
</dbReference>
<dbReference type="GO" id="GO:0043770">
    <property type="term" value="F:demethylmenaquinone methyltransferase activity"/>
    <property type="evidence" value="ECO:0007669"/>
    <property type="project" value="UniProtKB-UniRule"/>
</dbReference>
<evidence type="ECO:0000256" key="4">
    <source>
        <dbReference type="HAMAP-Rule" id="MF_01813"/>
    </source>
</evidence>
<comment type="caution">
    <text evidence="4">Lacks conserved residue(s) required for the propagation of feature annotation.</text>
</comment>
<dbReference type="RefSeq" id="WP_184200782.1">
    <property type="nucleotide sequence ID" value="NZ_JACHGW010000004.1"/>
</dbReference>
<dbReference type="CDD" id="cd02440">
    <property type="entry name" value="AdoMet_MTases"/>
    <property type="match status" value="1"/>
</dbReference>
<keyword evidence="3 4" id="KW-0949">S-adenosyl-L-methionine</keyword>
<dbReference type="PROSITE" id="PS01183">
    <property type="entry name" value="UBIE_1"/>
    <property type="match status" value="1"/>
</dbReference>
<evidence type="ECO:0000313" key="5">
    <source>
        <dbReference type="EMBL" id="MBB6052195.1"/>
    </source>
</evidence>
<keyword evidence="2 4" id="KW-0808">Transferase</keyword>
<evidence type="ECO:0000313" key="6">
    <source>
        <dbReference type="Proteomes" id="UP000520814"/>
    </source>
</evidence>
<comment type="function">
    <text evidence="4">Methyltransferase required for the conversion of demethylmenaquinol (DMKH2) to menaquinol (MKH2).</text>
</comment>
<proteinExistence type="inferred from homology"/>
<dbReference type="EMBL" id="JACHGW010000004">
    <property type="protein sequence ID" value="MBB6052195.1"/>
    <property type="molecule type" value="Genomic_DNA"/>
</dbReference>
<dbReference type="Proteomes" id="UP000520814">
    <property type="component" value="Unassembled WGS sequence"/>
</dbReference>
<dbReference type="InterPro" id="IPR029063">
    <property type="entry name" value="SAM-dependent_MTases_sf"/>
</dbReference>
<comment type="similarity">
    <text evidence="4">Belongs to the class I-like SAM-binding methyltransferase superfamily. MenG/UbiE family.</text>
</comment>
<dbReference type="AlphaFoldDB" id="A0A7W9STN2"/>
<comment type="caution">
    <text evidence="5">The sequence shown here is derived from an EMBL/GenBank/DDBJ whole genome shotgun (WGS) entry which is preliminary data.</text>
</comment>
<name>A0A7W9STN2_ARMRO</name>
<dbReference type="PROSITE" id="PS51608">
    <property type="entry name" value="SAM_MT_UBIE"/>
    <property type="match status" value="1"/>
</dbReference>
<dbReference type="SUPFAM" id="SSF53335">
    <property type="entry name" value="S-adenosyl-L-methionine-dependent methyltransferases"/>
    <property type="match status" value="1"/>
</dbReference>
<gene>
    <name evidence="4" type="primary">menG</name>
    <name evidence="5" type="ORF">HNQ39_004016</name>
</gene>
<dbReference type="NCBIfam" id="NF001244">
    <property type="entry name" value="PRK00216.1-5"/>
    <property type="match status" value="1"/>
</dbReference>
<dbReference type="InterPro" id="IPR004033">
    <property type="entry name" value="UbiE/COQ5_MeTrFase"/>
</dbReference>
<dbReference type="GO" id="GO:0009234">
    <property type="term" value="P:menaquinone biosynthetic process"/>
    <property type="evidence" value="ECO:0007669"/>
    <property type="project" value="UniProtKB-UniRule"/>
</dbReference>
<dbReference type="HAMAP" id="MF_01813">
    <property type="entry name" value="MenG_UbiE_methyltr"/>
    <property type="match status" value="1"/>
</dbReference>
<feature type="binding site" evidence="4">
    <location>
        <position position="89"/>
    </location>
    <ligand>
        <name>S-adenosyl-L-methionine</name>
        <dbReference type="ChEBI" id="CHEBI:59789"/>
    </ligand>
</feature>
<comment type="catalytic activity">
    <reaction evidence="4">
        <text>a 2-demethylmenaquinol + S-adenosyl-L-methionine = a menaquinol + S-adenosyl-L-homocysteine + H(+)</text>
        <dbReference type="Rhea" id="RHEA:42640"/>
        <dbReference type="Rhea" id="RHEA-COMP:9539"/>
        <dbReference type="Rhea" id="RHEA-COMP:9563"/>
        <dbReference type="ChEBI" id="CHEBI:15378"/>
        <dbReference type="ChEBI" id="CHEBI:18151"/>
        <dbReference type="ChEBI" id="CHEBI:55437"/>
        <dbReference type="ChEBI" id="CHEBI:57856"/>
        <dbReference type="ChEBI" id="CHEBI:59789"/>
        <dbReference type="EC" id="2.1.1.163"/>
    </reaction>
</comment>
<dbReference type="PANTHER" id="PTHR43591:SF24">
    <property type="entry name" value="2-METHOXY-6-POLYPRENYL-1,4-BENZOQUINOL METHYLASE, MITOCHONDRIAL"/>
    <property type="match status" value="1"/>
</dbReference>
<comment type="pathway">
    <text evidence="4">Quinol/quinone metabolism; menaquinone biosynthesis; menaquinol from 1,4-dihydroxy-2-naphthoate: step 2/2.</text>
</comment>
<dbReference type="PANTHER" id="PTHR43591">
    <property type="entry name" value="METHYLTRANSFERASE"/>
    <property type="match status" value="1"/>
</dbReference>
<dbReference type="GO" id="GO:0008425">
    <property type="term" value="F:2-methoxy-6-polyprenyl-1,4-benzoquinol methyltransferase activity"/>
    <property type="evidence" value="ECO:0007669"/>
    <property type="project" value="TreeGrafter"/>
</dbReference>
<evidence type="ECO:0000256" key="2">
    <source>
        <dbReference type="ARBA" id="ARBA00022679"/>
    </source>
</evidence>
<organism evidence="5 6">
    <name type="scientific">Armatimonas rosea</name>
    <dbReference type="NCBI Taxonomy" id="685828"/>
    <lineage>
        <taxon>Bacteria</taxon>
        <taxon>Bacillati</taxon>
        <taxon>Armatimonadota</taxon>
        <taxon>Armatimonadia</taxon>
        <taxon>Armatimonadales</taxon>
        <taxon>Armatimonadaceae</taxon>
        <taxon>Armatimonas</taxon>
    </lineage>
</organism>
<feature type="binding site" evidence="4">
    <location>
        <begin position="114"/>
        <end position="115"/>
    </location>
    <ligand>
        <name>S-adenosyl-L-methionine</name>
        <dbReference type="ChEBI" id="CHEBI:59789"/>
    </ligand>
</feature>
<sequence>MTHPVSEPLPAPEAKHDYVEAMFDAIAPRYDLLNSVLSLKLHGRWRHTAARQAELKAGDRVLDVCTGTGDFACELGRWVGPTGEVIGTDFSKEMLRFGEPKLAKHPNVTLQWADTQALPFPDAHFEAVTVAFGIRNVADTQQGLNEMARVTKPGGRVVILEFNRPTNPVVAWGYGLYQRLMPAIGGMISGRRSAYVYLPASIDAFHSREQLKTLMETAGLHSVTVTDLNLGTVVIHRGIKK</sequence>
<feature type="binding site" evidence="4">
    <location>
        <position position="68"/>
    </location>
    <ligand>
        <name>S-adenosyl-L-methionine</name>
        <dbReference type="ChEBI" id="CHEBI:59789"/>
    </ligand>
</feature>
<dbReference type="EC" id="2.1.1.163" evidence="4"/>
<dbReference type="GO" id="GO:0032259">
    <property type="term" value="P:methylation"/>
    <property type="evidence" value="ECO:0007669"/>
    <property type="project" value="UniProtKB-KW"/>
</dbReference>